<dbReference type="GO" id="GO:0005524">
    <property type="term" value="F:ATP binding"/>
    <property type="evidence" value="ECO:0007669"/>
    <property type="project" value="UniProtKB-KW"/>
</dbReference>
<dbReference type="SMART" id="SM00382">
    <property type="entry name" value="AAA"/>
    <property type="match status" value="2"/>
</dbReference>
<evidence type="ECO:0000313" key="12">
    <source>
        <dbReference type="EMBL" id="KAJ8954555.1"/>
    </source>
</evidence>
<dbReference type="PANTHER" id="PTHR24223">
    <property type="entry name" value="ATP-BINDING CASSETTE SUB-FAMILY C"/>
    <property type="match status" value="1"/>
</dbReference>
<evidence type="ECO:0000256" key="2">
    <source>
        <dbReference type="ARBA" id="ARBA00022448"/>
    </source>
</evidence>
<feature type="transmembrane region" description="Helical" evidence="9">
    <location>
        <begin position="977"/>
        <end position="998"/>
    </location>
</feature>
<feature type="transmembrane region" description="Helical" evidence="9">
    <location>
        <begin position="330"/>
        <end position="352"/>
    </location>
</feature>
<gene>
    <name evidence="12" type="ORF">NQ318_000789</name>
</gene>
<keyword evidence="13" id="KW-1185">Reference proteome</keyword>
<feature type="compositionally biased region" description="Acidic residues" evidence="8">
    <location>
        <begin position="673"/>
        <end position="685"/>
    </location>
</feature>
<dbReference type="Gene3D" id="1.20.1560.10">
    <property type="entry name" value="ABC transporter type 1, transmembrane domain"/>
    <property type="match status" value="2"/>
</dbReference>
<organism evidence="12 13">
    <name type="scientific">Aromia moschata</name>
    <dbReference type="NCBI Taxonomy" id="1265417"/>
    <lineage>
        <taxon>Eukaryota</taxon>
        <taxon>Metazoa</taxon>
        <taxon>Ecdysozoa</taxon>
        <taxon>Arthropoda</taxon>
        <taxon>Hexapoda</taxon>
        <taxon>Insecta</taxon>
        <taxon>Pterygota</taxon>
        <taxon>Neoptera</taxon>
        <taxon>Endopterygota</taxon>
        <taxon>Coleoptera</taxon>
        <taxon>Polyphaga</taxon>
        <taxon>Cucujiformia</taxon>
        <taxon>Chrysomeloidea</taxon>
        <taxon>Cerambycidae</taxon>
        <taxon>Cerambycinae</taxon>
        <taxon>Callichromatini</taxon>
        <taxon>Aromia</taxon>
    </lineage>
</organism>
<sequence length="1325" mass="150189">MDESKYSNTNQIKKSHPVERANFISKLFFCWLLPYFVKGYKRDLTEDDLYAPVKDHDSRMLGDKLEKEWNYQVAHKRDPSLLIAIAKVFRRELILSGLFNFFIELIVRLSQPLLISRLLQFYEPNQTSMSQNEAYLLAGLIVVAVLVNVMCVHNYQYHVMHLGMKIRVAACSLIYRKALRLSKSALAETTIGQMVNLLSNDVGRFDFTGQHLHNLWIAPTETLVVMYLVYIYIGPSGLIGTIFLLLFVPFQMYMGKKTSQFRLRTAIRTDERVRLMSEIISGIQVIKMYTWEKPFAKLVEMTRRKEIQQIRATSIIRAIMMSCNMTLNRAAICLCICTYVLTGSTISASYAYTVSSFYGILRNTVTMFFPQAITQLAETLVSIKRIKHFMLYEELDSRQQVSRKIIGDKTMSKYDEHKNGTLPLRFRNNETVGIHLKNASVKWIDSLPENTLENITFNVNSNQLVAIVGPVGGGKSTLLHVILRELLPTEGSVEVEGTISYAPQEPWLFGGSVRQNIIFGQEFNLKKYEEVVRVCALQRDFTLFPHGDRTLVGARGVTLSGGQRARINLARAVYKEADIYLLDDPLSAVDTHVGRQLFDECICGYLKEKCVVLVTHQLQYLRNVNSIYLISGGQIEASGSYSELKNTDSEFTKLLADNKEEEEEKSNTQSNQIDEEATDEQEDVPADNREDRGSGTISSKVYRSYLRAGGSWLKIITLSSAFIIAQIIDSFTDYFLSVWTNVEQWKSENKIINKYNNELTNGTGINNTAIYTNSISRTSLQSYLNEVLTQQVAVTVYIFLVIATIILSVSRSLAFFRFCMTASVTLHNSMFYKIVNASMKFFNTNPPGRILNRFSKDVGSVDEALPLTIVDTVQIGLIVVAISLLIGSLNPWILLPTVIILTIFYYLRHVFLATSRDIKRVEGVTRSPIYTHLTASLQGLTTIRAFEAQEILTMEFDNYQDQYSAAYFMFLGANRTFGFWLDFHCVAYIAFVTVSILFIESEIFGGNVGLALTQAMGLTGMFQWGMRQWSELENQMTSVERIQEYIDIQPELDENTKEPPKFWPENGKLKFDKLCLRYDPSDPYVLKYLSFEIKPQEKVGIVGRTGAGKSSLIVALFRLTQLDGTILIDDVNIKEVPLHILRSKISIIPQEPVLFSGTLRKNLDPFDEYNDEILWNALEEVELKNAVTDLPAGLDSKISEGGSNLSVGQRQLVCLARAIIRNNKILVMDEATANIDPQTDALIQSTIRRKFSDCTVLTIAHRLHTIMDSDKVLVMDAGQVCEFDHPYKLLLNPSGVFHGLVSETGKPMAENLTSIAKLNYENSHE</sequence>
<evidence type="ECO:0000256" key="3">
    <source>
        <dbReference type="ARBA" id="ARBA00022692"/>
    </source>
</evidence>
<dbReference type="FunFam" id="3.40.50.300:FF:000482">
    <property type="entry name" value="Multidrug resistance-associated protein member 4"/>
    <property type="match status" value="1"/>
</dbReference>
<dbReference type="InterPro" id="IPR017871">
    <property type="entry name" value="ABC_transporter-like_CS"/>
</dbReference>
<feature type="domain" description="ABC transmembrane type-1" evidence="11">
    <location>
        <begin position="715"/>
        <end position="1034"/>
    </location>
</feature>
<dbReference type="InterPro" id="IPR003593">
    <property type="entry name" value="AAA+_ATPase"/>
</dbReference>
<keyword evidence="7 9" id="KW-0472">Membrane</keyword>
<dbReference type="PANTHER" id="PTHR24223:SF448">
    <property type="entry name" value="FI20146P1-RELATED"/>
    <property type="match status" value="1"/>
</dbReference>
<accession>A0AAV8YS46</accession>
<evidence type="ECO:0000256" key="5">
    <source>
        <dbReference type="ARBA" id="ARBA00022840"/>
    </source>
</evidence>
<evidence type="ECO:0000256" key="1">
    <source>
        <dbReference type="ARBA" id="ARBA00004141"/>
    </source>
</evidence>
<dbReference type="SUPFAM" id="SSF90123">
    <property type="entry name" value="ABC transporter transmembrane region"/>
    <property type="match status" value="2"/>
</dbReference>
<dbReference type="Pfam" id="PF00664">
    <property type="entry name" value="ABC_membrane"/>
    <property type="match status" value="2"/>
</dbReference>
<dbReference type="EMBL" id="JAPWTK010000047">
    <property type="protein sequence ID" value="KAJ8954555.1"/>
    <property type="molecule type" value="Genomic_DNA"/>
</dbReference>
<evidence type="ECO:0000256" key="4">
    <source>
        <dbReference type="ARBA" id="ARBA00022741"/>
    </source>
</evidence>
<dbReference type="GO" id="GO:0016887">
    <property type="term" value="F:ATP hydrolysis activity"/>
    <property type="evidence" value="ECO:0007669"/>
    <property type="project" value="InterPro"/>
</dbReference>
<dbReference type="PROSITE" id="PS50893">
    <property type="entry name" value="ABC_TRANSPORTER_2"/>
    <property type="match status" value="2"/>
</dbReference>
<evidence type="ECO:0000313" key="13">
    <source>
        <dbReference type="Proteomes" id="UP001162162"/>
    </source>
</evidence>
<feature type="domain" description="ABC transmembrane type-1" evidence="11">
    <location>
        <begin position="102"/>
        <end position="371"/>
    </location>
</feature>
<feature type="transmembrane region" description="Helical" evidence="9">
    <location>
        <begin position="134"/>
        <end position="155"/>
    </location>
</feature>
<feature type="transmembrane region" description="Helical" evidence="9">
    <location>
        <begin position="792"/>
        <end position="810"/>
    </location>
</feature>
<dbReference type="GO" id="GO:0140359">
    <property type="term" value="F:ABC-type transporter activity"/>
    <property type="evidence" value="ECO:0007669"/>
    <property type="project" value="InterPro"/>
</dbReference>
<dbReference type="FunFam" id="3.40.50.300:FF:000163">
    <property type="entry name" value="Multidrug resistance-associated protein member 4"/>
    <property type="match status" value="1"/>
</dbReference>
<evidence type="ECO:0000256" key="7">
    <source>
        <dbReference type="ARBA" id="ARBA00023136"/>
    </source>
</evidence>
<feature type="transmembrane region" description="Helical" evidence="9">
    <location>
        <begin position="864"/>
        <end position="886"/>
    </location>
</feature>
<dbReference type="InterPro" id="IPR003439">
    <property type="entry name" value="ABC_transporter-like_ATP-bd"/>
</dbReference>
<feature type="domain" description="ABC transporter" evidence="10">
    <location>
        <begin position="434"/>
        <end position="657"/>
    </location>
</feature>
<dbReference type="InterPro" id="IPR050173">
    <property type="entry name" value="ABC_transporter_C-like"/>
</dbReference>
<dbReference type="InterPro" id="IPR011527">
    <property type="entry name" value="ABC1_TM_dom"/>
</dbReference>
<keyword evidence="4" id="KW-0547">Nucleotide-binding</keyword>
<keyword evidence="6 9" id="KW-1133">Transmembrane helix</keyword>
<evidence type="ECO:0000256" key="6">
    <source>
        <dbReference type="ARBA" id="ARBA00022989"/>
    </source>
</evidence>
<evidence type="ECO:0000259" key="11">
    <source>
        <dbReference type="PROSITE" id="PS50929"/>
    </source>
</evidence>
<dbReference type="Proteomes" id="UP001162162">
    <property type="component" value="Unassembled WGS sequence"/>
</dbReference>
<dbReference type="PROSITE" id="PS50929">
    <property type="entry name" value="ABC_TM1F"/>
    <property type="match status" value="2"/>
</dbReference>
<dbReference type="PROSITE" id="PS00211">
    <property type="entry name" value="ABC_TRANSPORTER_1"/>
    <property type="match status" value="2"/>
</dbReference>
<dbReference type="Gene3D" id="3.40.50.300">
    <property type="entry name" value="P-loop containing nucleotide triphosphate hydrolases"/>
    <property type="match status" value="2"/>
</dbReference>
<dbReference type="CDD" id="cd03244">
    <property type="entry name" value="ABCC_MRP_domain2"/>
    <property type="match status" value="1"/>
</dbReference>
<dbReference type="FunFam" id="1.20.1560.10:FF:000014">
    <property type="entry name" value="Multidrug resistance-associated protein member 4"/>
    <property type="match status" value="1"/>
</dbReference>
<evidence type="ECO:0000256" key="9">
    <source>
        <dbReference type="SAM" id="Phobius"/>
    </source>
</evidence>
<dbReference type="SUPFAM" id="SSF52540">
    <property type="entry name" value="P-loop containing nucleoside triphosphate hydrolases"/>
    <property type="match status" value="2"/>
</dbReference>
<keyword evidence="3 9" id="KW-0812">Transmembrane</keyword>
<keyword evidence="2" id="KW-0813">Transport</keyword>
<evidence type="ECO:0000256" key="8">
    <source>
        <dbReference type="SAM" id="MobiDB-lite"/>
    </source>
</evidence>
<comment type="caution">
    <text evidence="12">The sequence shown here is derived from an EMBL/GenBank/DDBJ whole genome shotgun (WGS) entry which is preliminary data.</text>
</comment>
<dbReference type="GO" id="GO:0016020">
    <property type="term" value="C:membrane"/>
    <property type="evidence" value="ECO:0007669"/>
    <property type="project" value="UniProtKB-SubCell"/>
</dbReference>
<evidence type="ECO:0000259" key="10">
    <source>
        <dbReference type="PROSITE" id="PS50893"/>
    </source>
</evidence>
<protein>
    <recommendedName>
        <fullName evidence="14">Multidrug resistance-associated protein lethal(2)03659</fullName>
    </recommendedName>
</protein>
<dbReference type="InterPro" id="IPR027417">
    <property type="entry name" value="P-loop_NTPase"/>
</dbReference>
<comment type="subcellular location">
    <subcellularLocation>
        <location evidence="1">Membrane</location>
        <topology evidence="1">Multi-pass membrane protein</topology>
    </subcellularLocation>
</comment>
<dbReference type="Pfam" id="PF00005">
    <property type="entry name" value="ABC_tran"/>
    <property type="match status" value="2"/>
</dbReference>
<reference evidence="12" key="1">
    <citation type="journal article" date="2023" name="Insect Mol. Biol.">
        <title>Genome sequencing provides insights into the evolution of gene families encoding plant cell wall-degrading enzymes in longhorned beetles.</title>
        <authorList>
            <person name="Shin N.R."/>
            <person name="Okamura Y."/>
            <person name="Kirsch R."/>
            <person name="Pauchet Y."/>
        </authorList>
    </citation>
    <scope>NUCLEOTIDE SEQUENCE</scope>
    <source>
        <strain evidence="12">AMC_N1</strain>
    </source>
</reference>
<evidence type="ECO:0008006" key="14">
    <source>
        <dbReference type="Google" id="ProtNLM"/>
    </source>
</evidence>
<name>A0AAV8YS46_9CUCU</name>
<feature type="region of interest" description="Disordered" evidence="8">
    <location>
        <begin position="658"/>
        <end position="695"/>
    </location>
</feature>
<proteinExistence type="predicted"/>
<feature type="transmembrane region" description="Helical" evidence="9">
    <location>
        <begin position="892"/>
        <end position="911"/>
    </location>
</feature>
<dbReference type="InterPro" id="IPR036640">
    <property type="entry name" value="ABC1_TM_sf"/>
</dbReference>
<keyword evidence="5" id="KW-0067">ATP-binding</keyword>
<dbReference type="FunFam" id="1.20.1560.10:FF:000026">
    <property type="entry name" value="Multidrug resistance-associated protein lethal(2)03659"/>
    <property type="match status" value="1"/>
</dbReference>
<dbReference type="CDD" id="cd03250">
    <property type="entry name" value="ABCC_MRP_domain1"/>
    <property type="match status" value="1"/>
</dbReference>
<feature type="domain" description="ABC transporter" evidence="10">
    <location>
        <begin position="1069"/>
        <end position="1302"/>
    </location>
</feature>